<proteinExistence type="predicted"/>
<dbReference type="AlphaFoldDB" id="A0A834XXW8"/>
<evidence type="ECO:0000313" key="3">
    <source>
        <dbReference type="EMBL" id="KAF7994527.1"/>
    </source>
</evidence>
<protein>
    <submittedName>
        <fullName evidence="3">Uncharacterized protein</fullName>
    </submittedName>
</protein>
<evidence type="ECO:0000313" key="4">
    <source>
        <dbReference type="Proteomes" id="UP000639338"/>
    </source>
</evidence>
<comment type="caution">
    <text evidence="3">The sequence shown here is derived from an EMBL/GenBank/DDBJ whole genome shotgun (WGS) entry which is preliminary data.</text>
</comment>
<gene>
    <name evidence="3" type="ORF">HCN44_003999</name>
</gene>
<name>A0A834XXW8_APHGI</name>
<reference evidence="3 4" key="1">
    <citation type="submission" date="2020-08" db="EMBL/GenBank/DDBJ databases">
        <title>Aphidius gifuensis genome sequencing and assembly.</title>
        <authorList>
            <person name="Du Z."/>
        </authorList>
    </citation>
    <scope>NUCLEOTIDE SEQUENCE [LARGE SCALE GENOMIC DNA]</scope>
    <source>
        <strain evidence="3">YNYX2018</strain>
        <tissue evidence="3">Adults</tissue>
    </source>
</reference>
<accession>A0A834XXW8</accession>
<dbReference type="EMBL" id="JACMRX010000002">
    <property type="protein sequence ID" value="KAF7994527.1"/>
    <property type="molecule type" value="Genomic_DNA"/>
</dbReference>
<organism evidence="3 4">
    <name type="scientific">Aphidius gifuensis</name>
    <name type="common">Parasitoid wasp</name>
    <dbReference type="NCBI Taxonomy" id="684658"/>
    <lineage>
        <taxon>Eukaryota</taxon>
        <taxon>Metazoa</taxon>
        <taxon>Ecdysozoa</taxon>
        <taxon>Arthropoda</taxon>
        <taxon>Hexapoda</taxon>
        <taxon>Insecta</taxon>
        <taxon>Pterygota</taxon>
        <taxon>Neoptera</taxon>
        <taxon>Endopterygota</taxon>
        <taxon>Hymenoptera</taxon>
        <taxon>Apocrita</taxon>
        <taxon>Ichneumonoidea</taxon>
        <taxon>Braconidae</taxon>
        <taxon>Aphidiinae</taxon>
        <taxon>Aphidius</taxon>
    </lineage>
</organism>
<dbReference type="OrthoDB" id="8034296at2759"/>
<dbReference type="Proteomes" id="UP000639338">
    <property type="component" value="Unassembled WGS sequence"/>
</dbReference>
<keyword evidence="2" id="KW-0812">Transmembrane</keyword>
<feature type="region of interest" description="Disordered" evidence="1">
    <location>
        <begin position="402"/>
        <end position="452"/>
    </location>
</feature>
<keyword evidence="2" id="KW-0472">Membrane</keyword>
<keyword evidence="2" id="KW-1133">Transmembrane helix</keyword>
<evidence type="ECO:0000256" key="2">
    <source>
        <dbReference type="SAM" id="Phobius"/>
    </source>
</evidence>
<sequence>MAESDEIVSRMLRHILTNLTSTSSSIAATTISDISRSNVTKNIQYNFEISPSPSPPTILEIGNTPTILDNPSTILNSFGVTTSTSTKTDQQIYNSTGYLVDQDELEYSILAAFSDMQTVFLACIFTLLPLIFALAVGFGIRHAWRKYRQRKDGSSELPWYRGVCSRDDTPNSLHHRSSCGSINIQPATRILSAQDLVNGLDGPRYICETEVMNNVDLASANVEYTSPGNNPNSKNANGNIITLTLKNNHLIVETEERTVTMEDNSFVVEVEPKYIRDDVGVDTDSTDNVTGKVIDQQALVHREEVSDDRPTDFENKIFGSINTGLSQSDLSISSQGSVNRSYHYGNQVEYESEQFGYSMYENGNYENDIVQRKFDGGSKWVEFDKSPDIDKSLLNNLKTSFEKDSTEHMNSDDKDNNVHSSIDSSSSLEHQDSTDASNSTDTVKSNPNLQMNGTTNIIFENNINNDNEKLHSNKPIITGALLKDENNHDDLLLNDNKNKKIGNGILINGDNKQQQITKPEASVFVACHKRSGSIPPRLIDDTNEIDRKKSIDIYSQIKTTILPNLNPKFEILQNDISPIDENES</sequence>
<feature type="compositionally biased region" description="Basic and acidic residues" evidence="1">
    <location>
        <begin position="402"/>
        <end position="417"/>
    </location>
</feature>
<keyword evidence="4" id="KW-1185">Reference proteome</keyword>
<feature type="transmembrane region" description="Helical" evidence="2">
    <location>
        <begin position="119"/>
        <end position="140"/>
    </location>
</feature>
<feature type="compositionally biased region" description="Polar residues" evidence="1">
    <location>
        <begin position="436"/>
        <end position="451"/>
    </location>
</feature>
<evidence type="ECO:0000256" key="1">
    <source>
        <dbReference type="SAM" id="MobiDB-lite"/>
    </source>
</evidence>